<evidence type="ECO:0000256" key="6">
    <source>
        <dbReference type="RuleBase" id="RU000471"/>
    </source>
</evidence>
<dbReference type="Pfam" id="PF00146">
    <property type="entry name" value="NADHdh"/>
    <property type="match status" value="1"/>
</dbReference>
<feature type="transmembrane region" description="Helical" evidence="5">
    <location>
        <begin position="103"/>
        <end position="122"/>
    </location>
</feature>
<dbReference type="HAMAP" id="MF_01350">
    <property type="entry name" value="NDH1_NuoH"/>
    <property type="match status" value="1"/>
</dbReference>
<dbReference type="GO" id="GO:0048038">
    <property type="term" value="F:quinone binding"/>
    <property type="evidence" value="ECO:0007669"/>
    <property type="project" value="UniProtKB-KW"/>
</dbReference>
<dbReference type="GO" id="GO:0009060">
    <property type="term" value="P:aerobic respiration"/>
    <property type="evidence" value="ECO:0007669"/>
    <property type="project" value="TreeGrafter"/>
</dbReference>
<keyword evidence="5 7" id="KW-0830">Ubiquinone</keyword>
<feature type="transmembrane region" description="Helical" evidence="5">
    <location>
        <begin position="336"/>
        <end position="361"/>
    </location>
</feature>
<dbReference type="EC" id="7.1.1.-" evidence="5"/>
<dbReference type="GO" id="GO:0005886">
    <property type="term" value="C:plasma membrane"/>
    <property type="evidence" value="ECO:0007669"/>
    <property type="project" value="UniProtKB-SubCell"/>
</dbReference>
<dbReference type="PANTHER" id="PTHR11432">
    <property type="entry name" value="NADH DEHYDROGENASE SUBUNIT 1"/>
    <property type="match status" value="1"/>
</dbReference>
<feature type="transmembrane region" description="Helical" evidence="5">
    <location>
        <begin position="142"/>
        <end position="160"/>
    </location>
</feature>
<dbReference type="GO" id="GO:0016655">
    <property type="term" value="F:oxidoreductase activity, acting on NAD(P)H, quinone or similar compound as acceptor"/>
    <property type="evidence" value="ECO:0007669"/>
    <property type="project" value="UniProtKB-UniRule"/>
</dbReference>
<keyword evidence="8" id="KW-1185">Reference proteome</keyword>
<dbReference type="InterPro" id="IPR001694">
    <property type="entry name" value="NADH_UbQ_OxRdtase_su1/FPO"/>
</dbReference>
<name>A0A2S2DW80_9BACT</name>
<keyword evidence="5 6" id="KW-0520">NAD</keyword>
<organism evidence="7 8">
    <name type="scientific">Aquirufa nivalisilvae</name>
    <dbReference type="NCBI Taxonomy" id="2516557"/>
    <lineage>
        <taxon>Bacteria</taxon>
        <taxon>Pseudomonadati</taxon>
        <taxon>Bacteroidota</taxon>
        <taxon>Cytophagia</taxon>
        <taxon>Cytophagales</taxon>
        <taxon>Flectobacillaceae</taxon>
        <taxon>Aquirufa</taxon>
    </lineage>
</organism>
<evidence type="ECO:0000256" key="3">
    <source>
        <dbReference type="ARBA" id="ARBA00022989"/>
    </source>
</evidence>
<dbReference type="PANTHER" id="PTHR11432:SF3">
    <property type="entry name" value="NADH-UBIQUINONE OXIDOREDUCTASE CHAIN 1"/>
    <property type="match status" value="1"/>
</dbReference>
<comment type="function">
    <text evidence="5">NDH-1 shuttles electrons from NADH, via FMN and iron-sulfur (Fe-S) centers, to quinones in the respiratory chain. The immediate electron acceptor for the enzyme in this species is believed to be ubiquinone. Couples the redox reaction to proton translocation (for every two electrons transferred, four hydrogen ions are translocated across the cytoplasmic membrane), and thus conserves the redox energy in a proton gradient. This subunit may bind ubiquinone.</text>
</comment>
<accession>A0A2S2DW80</accession>
<keyword evidence="5" id="KW-1003">Cell membrane</keyword>
<reference evidence="8" key="1">
    <citation type="submission" date="2018-05" db="EMBL/GenBank/DDBJ databases">
        <title>Pseudarcicella sp. HME7025 Genome sequencing and assembly.</title>
        <authorList>
            <person name="Kim H."/>
            <person name="Kang H."/>
            <person name="Joh K."/>
        </authorList>
    </citation>
    <scope>NUCLEOTIDE SEQUENCE [LARGE SCALE GENOMIC DNA]</scope>
    <source>
        <strain evidence="8">HME7025</strain>
    </source>
</reference>
<comment type="caution">
    <text evidence="5">Lacks conserved residue(s) required for the propagation of feature annotation.</text>
</comment>
<keyword evidence="2 5" id="KW-0812">Transmembrane</keyword>
<dbReference type="KEGG" id="psez:HME7025_01751"/>
<evidence type="ECO:0000256" key="4">
    <source>
        <dbReference type="ARBA" id="ARBA00023136"/>
    </source>
</evidence>
<feature type="transmembrane region" description="Helical" evidence="5">
    <location>
        <begin position="259"/>
        <end position="279"/>
    </location>
</feature>
<comment type="subunit">
    <text evidence="5">NDH-1 is composed of 14 different subunits. Subunits NuoA, H, J, K, L, M, N constitute the membrane sector of the complex.</text>
</comment>
<feature type="transmembrane region" description="Helical" evidence="5">
    <location>
        <begin position="299"/>
        <end position="324"/>
    </location>
</feature>
<gene>
    <name evidence="5" type="primary">nuoH</name>
    <name evidence="7" type="ORF">HME7025_01751</name>
</gene>
<keyword evidence="4 5" id="KW-0472">Membrane</keyword>
<evidence type="ECO:0000256" key="2">
    <source>
        <dbReference type="ARBA" id="ARBA00022692"/>
    </source>
</evidence>
<dbReference type="GO" id="GO:0003954">
    <property type="term" value="F:NADH dehydrogenase activity"/>
    <property type="evidence" value="ECO:0007669"/>
    <property type="project" value="TreeGrafter"/>
</dbReference>
<dbReference type="Proteomes" id="UP000245468">
    <property type="component" value="Chromosome"/>
</dbReference>
<dbReference type="OrthoDB" id="9803734at2"/>
<sequence>MWIALVVCLVLLTINVVVGVYVERKLSAFMQDRLGPMEVGKWGLLQVFADLLKLFQKEDIVPASAQKQLFLFAPWIIFLAVFGSFSVIPLSSGSFLQGSQTEMGVMLLMGIVSLDSLGILLAGWTSNNKYSLLGAIRSAAQLVSYEIPMGLSILCVVLISSSLNLQEIALQQGIFSQQTNFLFGLSFLQWDVTHVGGILTWNVVRVPFFFFLFILFFITSLAEANRAPFDIPEAESELVGGFHTEYAGMRWALLFLSEYGMMLLVSVLGVILFWGAWYSPFPNIGSLRLADWTNGTPGTIWATVLGFVWIMLKTYVLIAIQMWVRWTLPRLRVDQLMYLCWKVLTPAALVFVAISSIWSMFM</sequence>
<comment type="catalytic activity">
    <reaction evidence="5">
        <text>a quinone + NADH + 5 H(+)(in) = a quinol + NAD(+) + 4 H(+)(out)</text>
        <dbReference type="Rhea" id="RHEA:57888"/>
        <dbReference type="ChEBI" id="CHEBI:15378"/>
        <dbReference type="ChEBI" id="CHEBI:24646"/>
        <dbReference type="ChEBI" id="CHEBI:57540"/>
        <dbReference type="ChEBI" id="CHEBI:57945"/>
        <dbReference type="ChEBI" id="CHEBI:132124"/>
    </reaction>
</comment>
<dbReference type="AlphaFoldDB" id="A0A2S2DW80"/>
<evidence type="ECO:0000256" key="1">
    <source>
        <dbReference type="ARBA" id="ARBA00004141"/>
    </source>
</evidence>
<feature type="transmembrane region" description="Helical" evidence="5">
    <location>
        <begin position="69"/>
        <end position="91"/>
    </location>
</feature>
<comment type="subcellular location">
    <subcellularLocation>
        <location evidence="5 6">Cell membrane</location>
        <topology evidence="5 6">Multi-pass membrane protein</topology>
    </subcellularLocation>
    <subcellularLocation>
        <location evidence="1">Membrane</location>
        <topology evidence="1">Multi-pass membrane protein</topology>
    </subcellularLocation>
</comment>
<dbReference type="RefSeq" id="WP_109323280.1">
    <property type="nucleotide sequence ID" value="NZ_CP029346.1"/>
</dbReference>
<dbReference type="EMBL" id="CP029346">
    <property type="protein sequence ID" value="AWL09603.1"/>
    <property type="molecule type" value="Genomic_DNA"/>
</dbReference>
<dbReference type="PROSITE" id="PS00668">
    <property type="entry name" value="COMPLEX1_ND1_2"/>
    <property type="match status" value="1"/>
</dbReference>
<keyword evidence="5" id="KW-1278">Translocase</keyword>
<keyword evidence="5" id="KW-0874">Quinone</keyword>
<keyword evidence="3 5" id="KW-1133">Transmembrane helix</keyword>
<comment type="similarity">
    <text evidence="5 6">Belongs to the complex I subunit 1 family.</text>
</comment>
<evidence type="ECO:0000313" key="7">
    <source>
        <dbReference type="EMBL" id="AWL09603.1"/>
    </source>
</evidence>
<evidence type="ECO:0000256" key="5">
    <source>
        <dbReference type="HAMAP-Rule" id="MF_01350"/>
    </source>
</evidence>
<protein>
    <recommendedName>
        <fullName evidence="5">NADH-quinone oxidoreductase subunit H</fullName>
        <ecNumber evidence="5">7.1.1.-</ecNumber>
    </recommendedName>
    <alternativeName>
        <fullName evidence="5">NADH dehydrogenase I subunit H</fullName>
    </alternativeName>
    <alternativeName>
        <fullName evidence="5">NDH-1 subunit H</fullName>
    </alternativeName>
</protein>
<evidence type="ECO:0000313" key="8">
    <source>
        <dbReference type="Proteomes" id="UP000245468"/>
    </source>
</evidence>
<proteinExistence type="inferred from homology"/>
<dbReference type="InterPro" id="IPR018086">
    <property type="entry name" value="NADH_UbQ_OxRdtase_su1_CS"/>
</dbReference>